<evidence type="ECO:0000313" key="2">
    <source>
        <dbReference type="EMBL" id="MBT9315659.1"/>
    </source>
</evidence>
<organism evidence="2 3">
    <name type="scientific">Leptothoe spongobia TAU-MAC 1115</name>
    <dbReference type="NCBI Taxonomy" id="1967444"/>
    <lineage>
        <taxon>Bacteria</taxon>
        <taxon>Bacillati</taxon>
        <taxon>Cyanobacteriota</taxon>
        <taxon>Cyanophyceae</taxon>
        <taxon>Nodosilineales</taxon>
        <taxon>Cymatolegaceae</taxon>
        <taxon>Leptothoe</taxon>
        <taxon>Leptothoe spongobia</taxon>
    </lineage>
</organism>
<dbReference type="PANTHER" id="PTHR37422:SF13">
    <property type="entry name" value="LIPOPOLYSACCHARIDE BIOSYNTHESIS PROTEIN PA4999-RELATED"/>
    <property type="match status" value="1"/>
</dbReference>
<feature type="transmembrane region" description="Helical" evidence="1">
    <location>
        <begin position="114"/>
        <end position="133"/>
    </location>
</feature>
<reference evidence="2" key="1">
    <citation type="submission" date="2020-11" db="EMBL/GenBank/DDBJ databases">
        <authorList>
            <person name="Konstantinou D."/>
            <person name="Gkelis S."/>
            <person name="Popin R."/>
            <person name="Fewer D."/>
            <person name="Sivonen K."/>
        </authorList>
    </citation>
    <scope>NUCLEOTIDE SEQUENCE</scope>
    <source>
        <strain evidence="2">TAU-MAC 1115</strain>
    </source>
</reference>
<gene>
    <name evidence="2" type="ORF">IXB50_09495</name>
</gene>
<feature type="transmembrane region" description="Helical" evidence="1">
    <location>
        <begin position="287"/>
        <end position="308"/>
    </location>
</feature>
<dbReference type="PANTHER" id="PTHR37422">
    <property type="entry name" value="TEICHURONIC ACID BIOSYNTHESIS PROTEIN TUAE"/>
    <property type="match status" value="1"/>
</dbReference>
<name>A0A947DFW3_9CYAN</name>
<dbReference type="AlphaFoldDB" id="A0A947DFW3"/>
<feature type="transmembrane region" description="Helical" evidence="1">
    <location>
        <begin position="314"/>
        <end position="347"/>
    </location>
</feature>
<dbReference type="EMBL" id="JADOES010000014">
    <property type="protein sequence ID" value="MBT9315659.1"/>
    <property type="molecule type" value="Genomic_DNA"/>
</dbReference>
<keyword evidence="1" id="KW-0812">Transmembrane</keyword>
<keyword evidence="1" id="KW-1133">Transmembrane helix</keyword>
<keyword evidence="1" id="KW-0472">Membrane</keyword>
<feature type="transmembrane region" description="Helical" evidence="1">
    <location>
        <begin position="172"/>
        <end position="193"/>
    </location>
</feature>
<protein>
    <submittedName>
        <fullName evidence="2">Uncharacterized protein</fullName>
    </submittedName>
</protein>
<accession>A0A947DFW3</accession>
<feature type="transmembrane region" description="Helical" evidence="1">
    <location>
        <begin position="12"/>
        <end position="34"/>
    </location>
</feature>
<feature type="transmembrane region" description="Helical" evidence="1">
    <location>
        <begin position="145"/>
        <end position="166"/>
    </location>
</feature>
<sequence>MILPMALAVRCFLYDRLMFLTVLYVLLAFVYNIINSGKDQWIDLYYILMIIHSYIAAKISVNLIEKKETFPFLAPLIALSVVLLLYIYELGTGTVLNLGSTGVPSSMFNNPNDLATYLLVFTPLLIYCIKTLFPGFLSTTLMSSFITLWILSLGSRICILVLPVLLLLKFLYSGNIVLLFVTIAVLWFGGLFLSQMDWETILDNLSYADNPFISRTAERLHLFLFDTGGDNSLSYRLESYQYAFGHIHTTVLGSGTKNYGSFYYDGFGNDALLAINPHSFIIENMIAFGWLGTLLIGLLLGYIFVVFITNRKYAYYGVSTFIAFALASNVPSTIVRIPILFFPLFFFAHLCRSSTMELD</sequence>
<dbReference type="InterPro" id="IPR051533">
    <property type="entry name" value="WaaL-like"/>
</dbReference>
<feature type="transmembrane region" description="Helical" evidence="1">
    <location>
        <begin position="40"/>
        <end position="57"/>
    </location>
</feature>
<reference evidence="2" key="2">
    <citation type="journal article" date="2021" name="Mar. Drugs">
        <title>Genome Reduction and Secondary Metabolism of the Marine Sponge-Associated Cyanobacterium Leptothoe.</title>
        <authorList>
            <person name="Konstantinou D."/>
            <person name="Popin R.V."/>
            <person name="Fewer D.P."/>
            <person name="Sivonen K."/>
            <person name="Gkelis S."/>
        </authorList>
    </citation>
    <scope>NUCLEOTIDE SEQUENCE</scope>
    <source>
        <strain evidence="2">TAU-MAC 1115</strain>
    </source>
</reference>
<feature type="transmembrane region" description="Helical" evidence="1">
    <location>
        <begin position="69"/>
        <end position="88"/>
    </location>
</feature>
<dbReference type="Proteomes" id="UP000717364">
    <property type="component" value="Unassembled WGS sequence"/>
</dbReference>
<evidence type="ECO:0000313" key="3">
    <source>
        <dbReference type="Proteomes" id="UP000717364"/>
    </source>
</evidence>
<evidence type="ECO:0000256" key="1">
    <source>
        <dbReference type="SAM" id="Phobius"/>
    </source>
</evidence>
<keyword evidence="3" id="KW-1185">Reference proteome</keyword>
<comment type="caution">
    <text evidence="2">The sequence shown here is derived from an EMBL/GenBank/DDBJ whole genome shotgun (WGS) entry which is preliminary data.</text>
</comment>
<proteinExistence type="predicted"/>